<proteinExistence type="inferred from homology"/>
<name>A0A6J3MGB5_9PEZI</name>
<feature type="region of interest" description="Disordered" evidence="6">
    <location>
        <begin position="47"/>
        <end position="166"/>
    </location>
</feature>
<dbReference type="Proteomes" id="UP000504637">
    <property type="component" value="Unplaced"/>
</dbReference>
<keyword evidence="8" id="KW-1185">Reference proteome</keyword>
<dbReference type="PROSITE" id="PS01256">
    <property type="entry name" value="CULLIN_1"/>
    <property type="match status" value="1"/>
</dbReference>
<feature type="compositionally biased region" description="Low complexity" evidence="6">
    <location>
        <begin position="135"/>
        <end position="146"/>
    </location>
</feature>
<keyword evidence="2" id="KW-1017">Isopeptide bond</keyword>
<dbReference type="SUPFAM" id="SSF46785">
    <property type="entry name" value="Winged helix' DNA-binding domain"/>
    <property type="match status" value="1"/>
</dbReference>
<dbReference type="InterPro" id="IPR016159">
    <property type="entry name" value="Cullin_repeat-like_dom_sf"/>
</dbReference>
<dbReference type="InterPro" id="IPR059120">
    <property type="entry name" value="Cullin-like_AB"/>
</dbReference>
<reference evidence="9" key="1">
    <citation type="submission" date="2020-01" db="EMBL/GenBank/DDBJ databases">
        <authorList>
            <consortium name="DOE Joint Genome Institute"/>
            <person name="Haridas S."/>
            <person name="Albert R."/>
            <person name="Binder M."/>
            <person name="Bloem J."/>
            <person name="Labutti K."/>
            <person name="Salamov A."/>
            <person name="Andreopoulos B."/>
            <person name="Baker S.E."/>
            <person name="Barry K."/>
            <person name="Bills G."/>
            <person name="Bluhm B.H."/>
            <person name="Cannon C."/>
            <person name="Castanera R."/>
            <person name="Culley D.E."/>
            <person name="Daum C."/>
            <person name="Ezra D."/>
            <person name="Gonzalez J.B."/>
            <person name="Henrissat B."/>
            <person name="Kuo A."/>
            <person name="Liang C."/>
            <person name="Lipzen A."/>
            <person name="Lutzoni F."/>
            <person name="Magnuson J."/>
            <person name="Mondo S."/>
            <person name="Nolan M."/>
            <person name="Ohm R."/>
            <person name="Pangilinan J."/>
            <person name="Park H.-J."/>
            <person name="Ramirez L."/>
            <person name="Alfaro M."/>
            <person name="Sun H."/>
            <person name="Tritt A."/>
            <person name="Yoshinaga Y."/>
            <person name="Zwiers L.-H."/>
            <person name="Turgeon B.G."/>
            <person name="Goodwin S.B."/>
            <person name="Spatafora J.W."/>
            <person name="Crous P.W."/>
            <person name="Grigoriev I.V."/>
        </authorList>
    </citation>
    <scope>NUCLEOTIDE SEQUENCE</scope>
    <source>
        <strain evidence="9">CBS 342.82</strain>
    </source>
</reference>
<evidence type="ECO:0000259" key="7">
    <source>
        <dbReference type="PROSITE" id="PS50069"/>
    </source>
</evidence>
<dbReference type="OrthoDB" id="27073at2759"/>
<reference evidence="9" key="2">
    <citation type="submission" date="2020-04" db="EMBL/GenBank/DDBJ databases">
        <authorList>
            <consortium name="NCBI Genome Project"/>
        </authorList>
    </citation>
    <scope>NUCLEOTIDE SEQUENCE</scope>
    <source>
        <strain evidence="9">CBS 342.82</strain>
    </source>
</reference>
<dbReference type="AlphaFoldDB" id="A0A6J3MGB5"/>
<dbReference type="Pfam" id="PF10557">
    <property type="entry name" value="Cullin_Nedd8"/>
    <property type="match status" value="1"/>
</dbReference>
<dbReference type="GO" id="GO:0031625">
    <property type="term" value="F:ubiquitin protein ligase binding"/>
    <property type="evidence" value="ECO:0007669"/>
    <property type="project" value="InterPro"/>
</dbReference>
<dbReference type="InterPro" id="IPR019559">
    <property type="entry name" value="Cullin_neddylation_domain"/>
</dbReference>
<dbReference type="SMART" id="SM00884">
    <property type="entry name" value="Cullin_Nedd8"/>
    <property type="match status" value="1"/>
</dbReference>
<dbReference type="PROSITE" id="PS50069">
    <property type="entry name" value="CULLIN_2"/>
    <property type="match status" value="1"/>
</dbReference>
<dbReference type="SMART" id="SM00182">
    <property type="entry name" value="CULLIN"/>
    <property type="match status" value="1"/>
</dbReference>
<dbReference type="Gene3D" id="3.30.230.130">
    <property type="entry name" value="Cullin, Chain C, Domain 2"/>
    <property type="match status" value="1"/>
</dbReference>
<dbReference type="InterPro" id="IPR016157">
    <property type="entry name" value="Cullin_CS"/>
</dbReference>
<dbReference type="Gene3D" id="1.10.10.10">
    <property type="entry name" value="Winged helix-like DNA-binding domain superfamily/Winged helix DNA-binding domain"/>
    <property type="match status" value="1"/>
</dbReference>
<dbReference type="InterPro" id="IPR045093">
    <property type="entry name" value="Cullin"/>
</dbReference>
<keyword evidence="3" id="KW-0832">Ubl conjugation</keyword>
<evidence type="ECO:0000313" key="8">
    <source>
        <dbReference type="Proteomes" id="UP000504637"/>
    </source>
</evidence>
<evidence type="ECO:0000256" key="5">
    <source>
        <dbReference type="RuleBase" id="RU003829"/>
    </source>
</evidence>
<dbReference type="Pfam" id="PF00888">
    <property type="entry name" value="Cullin"/>
    <property type="match status" value="1"/>
</dbReference>
<organism evidence="9">
    <name type="scientific">Dissoconium aciculare CBS 342.82</name>
    <dbReference type="NCBI Taxonomy" id="1314786"/>
    <lineage>
        <taxon>Eukaryota</taxon>
        <taxon>Fungi</taxon>
        <taxon>Dikarya</taxon>
        <taxon>Ascomycota</taxon>
        <taxon>Pezizomycotina</taxon>
        <taxon>Dothideomycetes</taxon>
        <taxon>Dothideomycetidae</taxon>
        <taxon>Mycosphaerellales</taxon>
        <taxon>Dissoconiaceae</taxon>
        <taxon>Dissoconium</taxon>
    </lineage>
</organism>
<evidence type="ECO:0000256" key="4">
    <source>
        <dbReference type="PROSITE-ProRule" id="PRU00330"/>
    </source>
</evidence>
<evidence type="ECO:0000256" key="3">
    <source>
        <dbReference type="ARBA" id="ARBA00022843"/>
    </source>
</evidence>
<evidence type="ECO:0000256" key="6">
    <source>
        <dbReference type="SAM" id="MobiDB-lite"/>
    </source>
</evidence>
<feature type="compositionally biased region" description="Polar residues" evidence="6">
    <location>
        <begin position="51"/>
        <end position="62"/>
    </location>
</feature>
<evidence type="ECO:0000313" key="9">
    <source>
        <dbReference type="RefSeq" id="XP_033463939.1"/>
    </source>
</evidence>
<dbReference type="SUPFAM" id="SSF75632">
    <property type="entry name" value="Cullin homology domain"/>
    <property type="match status" value="1"/>
</dbReference>
<dbReference type="InterPro" id="IPR016158">
    <property type="entry name" value="Cullin_homology"/>
</dbReference>
<gene>
    <name evidence="9" type="ORF">K489DRAFT_366129</name>
</gene>
<accession>A0A6J3MGB5</accession>
<dbReference type="FunFam" id="1.20.1310.10:FF:000031">
    <property type="entry name" value="Ubiquitin ligase subunit CulD"/>
    <property type="match status" value="1"/>
</dbReference>
<dbReference type="FunFam" id="1.10.10.10:FF:000014">
    <property type="entry name" value="Cullin 1"/>
    <property type="match status" value="1"/>
</dbReference>
<evidence type="ECO:0000256" key="2">
    <source>
        <dbReference type="ARBA" id="ARBA00022499"/>
    </source>
</evidence>
<dbReference type="GO" id="GO:0031461">
    <property type="term" value="C:cullin-RING ubiquitin ligase complex"/>
    <property type="evidence" value="ECO:0007669"/>
    <property type="project" value="InterPro"/>
</dbReference>
<comment type="similarity">
    <text evidence="1 4 5">Belongs to the cullin family.</text>
</comment>
<dbReference type="SUPFAM" id="SSF74788">
    <property type="entry name" value="Cullin repeat-like"/>
    <property type="match status" value="1"/>
</dbReference>
<dbReference type="Gene3D" id="1.20.1310.10">
    <property type="entry name" value="Cullin Repeats"/>
    <property type="match status" value="4"/>
</dbReference>
<feature type="compositionally biased region" description="Low complexity" evidence="6">
    <location>
        <begin position="113"/>
        <end position="122"/>
    </location>
</feature>
<protein>
    <submittedName>
        <fullName evidence="9">Cullin-domain-containing protein</fullName>
    </submittedName>
</protein>
<dbReference type="InterPro" id="IPR036317">
    <property type="entry name" value="Cullin_homology_sf"/>
</dbReference>
<dbReference type="GeneID" id="54360543"/>
<reference evidence="9" key="3">
    <citation type="submission" date="2025-08" db="UniProtKB">
        <authorList>
            <consortium name="RefSeq"/>
        </authorList>
    </citation>
    <scope>IDENTIFICATION</scope>
    <source>
        <strain evidence="9">CBS 342.82</strain>
    </source>
</reference>
<dbReference type="GO" id="GO:0006511">
    <property type="term" value="P:ubiquitin-dependent protein catabolic process"/>
    <property type="evidence" value="ECO:0007669"/>
    <property type="project" value="InterPro"/>
</dbReference>
<feature type="compositionally biased region" description="Polar residues" evidence="6">
    <location>
        <begin position="147"/>
        <end position="159"/>
    </location>
</feature>
<dbReference type="InterPro" id="IPR036388">
    <property type="entry name" value="WH-like_DNA-bd_sf"/>
</dbReference>
<sequence>MFEEGRKSCRVPEAGRPVAGCHQSARHCCSPFKILTRLTRDAKHMLPSISVEHSTPISSGPSPNDRKRKRQSRTEPSRSPSDQSTIHALFSTQQKPNVSSELSSTINKRNKPAEAAPTTTPPGCLSSKDMYSFPSRSHNANAASNNTVDLTSESPTTSPVRRFNNGVRPAGRAGLLAHGGAKKLVVKNLKTNTSWDSKAYLEQIWGQLDVALGLIFTERHNNASKEDLYRGVENVCRQGGASTIFTRLERLCRAHMELVVRPALLEEAGAENIALLRAVLEQWTRWAQQMTTIRAIFFFLERSYLLSSSKPTIDQLASQLFREIIFQNVTLKAKIVDGACDLVSAARSQDQALDKDLFRQAVALFHALSTYTSSFEPRFLSLAQDYIVAWSDRTITEMTVPQYVTLAGELIAREVERCEEFELDSSTKRDLLIMLEDHIIERQQQALIKEEALASLLDNNAIAELAGLYDLLERRRLGEKLSPPFAKWVESTGTSIVFASNTDDMIIHLLSLKRRLDLAWRTAFQRNESLGHALRDAFATFMNKTKKGDATWGTDNTKVGEMIAKYVDQLLRGGAKAIPDVLTARRASTAAAEVPAAGEEDNEDPDVDEDAEVNIQLDQVLDLFRFVQGKAVFEAFYKKDLARRLLMGRSASADAERSMLARLKTECGSGFTQNLEQMFKDVELAREELQSYKQRLEDRMDYEKGKSLDLSVNILSSAAWPTYPDIPVVIPANVKRAIDGYELHYKSKHTGRKLDWKHALAHCQMRAKFNKGVKELVVSSFQAVVLLLFNDMGEDEQKPYLEILAESGLPEAEVKRTLQSLACAKLRPLTKHPKGKDVNNTDTFSINLGFDHPKYRVKINQVQLKETKEENQETHMRVAEDRNFETQAAIVRIMKSRKTISHSELVAEVIKATISRGVLGVADIKKNIDRLIEKDYMEREDGNMYSYVA</sequence>
<feature type="domain" description="Cullin family profile" evidence="7">
    <location>
        <begin position="558"/>
        <end position="822"/>
    </location>
</feature>
<evidence type="ECO:0000256" key="1">
    <source>
        <dbReference type="ARBA" id="ARBA00006019"/>
    </source>
</evidence>
<dbReference type="RefSeq" id="XP_033463939.1">
    <property type="nucleotide sequence ID" value="XM_033602743.1"/>
</dbReference>
<dbReference type="InterPro" id="IPR001373">
    <property type="entry name" value="Cullin_N"/>
</dbReference>
<dbReference type="PANTHER" id="PTHR11932">
    <property type="entry name" value="CULLIN"/>
    <property type="match status" value="1"/>
</dbReference>
<feature type="compositionally biased region" description="Polar residues" evidence="6">
    <location>
        <begin position="77"/>
        <end position="107"/>
    </location>
</feature>
<dbReference type="InterPro" id="IPR036390">
    <property type="entry name" value="WH_DNA-bd_sf"/>
</dbReference>
<dbReference type="Pfam" id="PF26557">
    <property type="entry name" value="Cullin_AB"/>
    <property type="match status" value="1"/>
</dbReference>